<protein>
    <submittedName>
        <fullName evidence="4">Protein phosphatase 1 regulatory subunit 12B</fullName>
    </submittedName>
</protein>
<dbReference type="PANTHER" id="PTHR24179">
    <property type="entry name" value="PROTEIN PHOSPHATASE 1 REGULATORY SUBUNIT 12"/>
    <property type="match status" value="1"/>
</dbReference>
<gene>
    <name evidence="4" type="ORF">J0S82_016884</name>
</gene>
<feature type="region of interest" description="Disordered" evidence="3">
    <location>
        <begin position="74"/>
        <end position="123"/>
    </location>
</feature>
<accession>A0A8J6AXN0</accession>
<dbReference type="InterPro" id="IPR002110">
    <property type="entry name" value="Ankyrin_rpt"/>
</dbReference>
<evidence type="ECO:0000313" key="5">
    <source>
        <dbReference type="Proteomes" id="UP000700334"/>
    </source>
</evidence>
<evidence type="ECO:0000256" key="1">
    <source>
        <dbReference type="ARBA" id="ARBA00022737"/>
    </source>
</evidence>
<organism evidence="4 5">
    <name type="scientific">Galemys pyrenaicus</name>
    <name type="common">Iberian desman</name>
    <name type="synonym">Pyrenean desman</name>
    <dbReference type="NCBI Taxonomy" id="202257"/>
    <lineage>
        <taxon>Eukaryota</taxon>
        <taxon>Metazoa</taxon>
        <taxon>Chordata</taxon>
        <taxon>Craniata</taxon>
        <taxon>Vertebrata</taxon>
        <taxon>Euteleostomi</taxon>
        <taxon>Mammalia</taxon>
        <taxon>Eutheria</taxon>
        <taxon>Laurasiatheria</taxon>
        <taxon>Eulipotyphla</taxon>
        <taxon>Talpidae</taxon>
        <taxon>Galemys</taxon>
    </lineage>
</organism>
<dbReference type="GO" id="GO:0019208">
    <property type="term" value="F:phosphatase regulator activity"/>
    <property type="evidence" value="ECO:0007669"/>
    <property type="project" value="TreeGrafter"/>
</dbReference>
<feature type="compositionally biased region" description="Basic and acidic residues" evidence="3">
    <location>
        <begin position="74"/>
        <end position="93"/>
    </location>
</feature>
<dbReference type="OrthoDB" id="19014at2759"/>
<dbReference type="SUPFAM" id="SSF48403">
    <property type="entry name" value="Ankyrin repeat"/>
    <property type="match status" value="1"/>
</dbReference>
<dbReference type="GO" id="GO:0030018">
    <property type="term" value="C:Z disc"/>
    <property type="evidence" value="ECO:0007669"/>
    <property type="project" value="TreeGrafter"/>
</dbReference>
<proteinExistence type="predicted"/>
<dbReference type="Gene3D" id="1.25.40.20">
    <property type="entry name" value="Ankyrin repeat-containing domain"/>
    <property type="match status" value="1"/>
</dbReference>
<dbReference type="AlphaFoldDB" id="A0A8J6AXN0"/>
<evidence type="ECO:0000256" key="3">
    <source>
        <dbReference type="SAM" id="MobiDB-lite"/>
    </source>
</evidence>
<name>A0A8J6AXN0_GALPY</name>
<dbReference type="InterPro" id="IPR036770">
    <property type="entry name" value="Ankyrin_rpt-contain_sf"/>
</dbReference>
<evidence type="ECO:0000256" key="2">
    <source>
        <dbReference type="ARBA" id="ARBA00023043"/>
    </source>
</evidence>
<keyword evidence="2" id="KW-0040">ANK repeat</keyword>
<dbReference type="GO" id="GO:0004857">
    <property type="term" value="F:enzyme inhibitor activity"/>
    <property type="evidence" value="ECO:0007669"/>
    <property type="project" value="TreeGrafter"/>
</dbReference>
<keyword evidence="1" id="KW-0677">Repeat</keyword>
<dbReference type="PANTHER" id="PTHR24179:SF18">
    <property type="entry name" value="PROTEIN PHOSPHATASE 1 REGULATORY SUBUNIT 12B"/>
    <property type="match status" value="1"/>
</dbReference>
<sequence>MTRGAGSACVLKPGERAGGASGGRNKDGGAGVSAFCSRLNRSEGGGSGNPGSIGDPAAVVSAATAEARAMAELEHLGGKRAESARMRRAEQLRRWRGSLTEQEPAERRGAGRQPQSRRGSPKVRFEDGAVFLAACSSGDTDEVKKLLARGADINTVNVDGLTALHQVTPFSVSGVQFL</sequence>
<evidence type="ECO:0000313" key="4">
    <source>
        <dbReference type="EMBL" id="KAG8518044.1"/>
    </source>
</evidence>
<keyword evidence="5" id="KW-1185">Reference proteome</keyword>
<feature type="region of interest" description="Disordered" evidence="3">
    <location>
        <begin position="1"/>
        <end position="57"/>
    </location>
</feature>
<comment type="caution">
    <text evidence="4">The sequence shown here is derived from an EMBL/GenBank/DDBJ whole genome shotgun (WGS) entry which is preliminary data.</text>
</comment>
<dbReference type="EMBL" id="JAGFMF010011641">
    <property type="protein sequence ID" value="KAG8518044.1"/>
    <property type="molecule type" value="Genomic_DNA"/>
</dbReference>
<dbReference type="Pfam" id="PF13637">
    <property type="entry name" value="Ank_4"/>
    <property type="match status" value="1"/>
</dbReference>
<dbReference type="GO" id="GO:0031672">
    <property type="term" value="C:A band"/>
    <property type="evidence" value="ECO:0007669"/>
    <property type="project" value="TreeGrafter"/>
</dbReference>
<dbReference type="InterPro" id="IPR051226">
    <property type="entry name" value="PP1_Regulatory_Subunit"/>
</dbReference>
<reference evidence="4" key="1">
    <citation type="journal article" date="2021" name="Evol. Appl.">
        <title>The genome of the Pyrenean desman and the effects of bottlenecks and inbreeding on the genomic landscape of an endangered species.</title>
        <authorList>
            <person name="Escoda L."/>
            <person name="Castresana J."/>
        </authorList>
    </citation>
    <scope>NUCLEOTIDE SEQUENCE</scope>
    <source>
        <strain evidence="4">IBE-C5619</strain>
    </source>
</reference>
<dbReference type="Proteomes" id="UP000700334">
    <property type="component" value="Unassembled WGS sequence"/>
</dbReference>